<proteinExistence type="predicted"/>
<keyword evidence="3" id="KW-1185">Reference proteome</keyword>
<dbReference type="InterPro" id="IPR000210">
    <property type="entry name" value="BTB/POZ_dom"/>
</dbReference>
<protein>
    <submittedName>
        <fullName evidence="2">5330_t:CDS:1</fullName>
    </submittedName>
</protein>
<dbReference type="PROSITE" id="PS50097">
    <property type="entry name" value="BTB"/>
    <property type="match status" value="1"/>
</dbReference>
<feature type="domain" description="BTB" evidence="1">
    <location>
        <begin position="23"/>
        <end position="97"/>
    </location>
</feature>
<dbReference type="Pfam" id="PF00651">
    <property type="entry name" value="BTB"/>
    <property type="match status" value="1"/>
</dbReference>
<evidence type="ECO:0000313" key="3">
    <source>
        <dbReference type="Proteomes" id="UP000789706"/>
    </source>
</evidence>
<accession>A0A9N9A3B4</accession>
<dbReference type="SUPFAM" id="SSF54695">
    <property type="entry name" value="POZ domain"/>
    <property type="match status" value="1"/>
</dbReference>
<reference evidence="2" key="1">
    <citation type="submission" date="2021-06" db="EMBL/GenBank/DDBJ databases">
        <authorList>
            <person name="Kallberg Y."/>
            <person name="Tangrot J."/>
            <person name="Rosling A."/>
        </authorList>
    </citation>
    <scope>NUCLEOTIDE SEQUENCE</scope>
    <source>
        <strain evidence="2">AZ414A</strain>
    </source>
</reference>
<comment type="caution">
    <text evidence="2">The sequence shown here is derived from an EMBL/GenBank/DDBJ whole genome shotgun (WGS) entry which is preliminary data.</text>
</comment>
<evidence type="ECO:0000313" key="2">
    <source>
        <dbReference type="EMBL" id="CAG8516397.1"/>
    </source>
</evidence>
<dbReference type="EMBL" id="CAJVPK010000485">
    <property type="protein sequence ID" value="CAG8516397.1"/>
    <property type="molecule type" value="Genomic_DNA"/>
</dbReference>
<dbReference type="InterPro" id="IPR011333">
    <property type="entry name" value="SKP1/BTB/POZ_sf"/>
</dbReference>
<name>A0A9N9A3B4_9GLOM</name>
<dbReference type="Gene3D" id="3.30.710.10">
    <property type="entry name" value="Potassium Channel Kv1.1, Chain A"/>
    <property type="match status" value="1"/>
</dbReference>
<dbReference type="Proteomes" id="UP000789706">
    <property type="component" value="Unassembled WGS sequence"/>
</dbReference>
<evidence type="ECO:0000259" key="1">
    <source>
        <dbReference type="PROSITE" id="PS50097"/>
    </source>
</evidence>
<organism evidence="2 3">
    <name type="scientific">Diversispora eburnea</name>
    <dbReference type="NCBI Taxonomy" id="1213867"/>
    <lineage>
        <taxon>Eukaryota</taxon>
        <taxon>Fungi</taxon>
        <taxon>Fungi incertae sedis</taxon>
        <taxon>Mucoromycota</taxon>
        <taxon>Glomeromycotina</taxon>
        <taxon>Glomeromycetes</taxon>
        <taxon>Diversisporales</taxon>
        <taxon>Diversisporaceae</taxon>
        <taxon>Diversispora</taxon>
    </lineage>
</organism>
<dbReference type="AlphaFoldDB" id="A0A9N9A3B4"/>
<dbReference type="OrthoDB" id="298084at2759"/>
<sequence length="190" mass="22590">MASTFFSDMADDFKQLFETMECYDIKIYAGEDSQEIHVHSLVLRARSPYFRGPFKRMGEERRCLILILKYDDLEIDEMNYDFKLWRKIISEEFEDDILRCYMVPDAIPALNMFPPRKMMEKVTLFIKNMITQNSENLVGDYNPLDWNSNGYKNTSGSFLFSISDKNNISGATIGRISQKLWLCYIWWQMW</sequence>
<gene>
    <name evidence="2" type="ORF">DEBURN_LOCUS5438</name>
</gene>